<dbReference type="SUPFAM" id="SSF56091">
    <property type="entry name" value="DNA ligase/mRNA capping enzyme, catalytic domain"/>
    <property type="match status" value="1"/>
</dbReference>
<sequence length="223" mass="25429">MINLKNLRRELAELQIQVNYHDVLYHQKNKPEITDAEYDELKRKVTKIEVQLPEIYTIRESVGAAPDERFSKIKHQEPMLSLENAYGEQGVERFLSKVGRTGVLTPVASLVPVNIGGVLVSRASLHNQDEIKRKDIREGDVVTIKRAGDVIPQIARVDRSSRHVDTPEFVFPKECPECGSKVQIERVAVRCPEEFTCRAQVIEKLKHFVSKDAFDMLALVKSR</sequence>
<keyword evidence="3" id="KW-0227">DNA damage</keyword>
<evidence type="ECO:0000256" key="4">
    <source>
        <dbReference type="ARBA" id="ARBA00023027"/>
    </source>
</evidence>
<dbReference type="SUPFAM" id="SSF50249">
    <property type="entry name" value="Nucleic acid-binding proteins"/>
    <property type="match status" value="1"/>
</dbReference>
<reference evidence="7" key="1">
    <citation type="submission" date="2020-11" db="EMBL/GenBank/DDBJ databases">
        <authorList>
            <person name="Whitehead M."/>
        </authorList>
    </citation>
    <scope>NUCLEOTIDE SEQUENCE</scope>
    <source>
        <strain evidence="7">EGII</strain>
    </source>
</reference>
<evidence type="ECO:0000256" key="3">
    <source>
        <dbReference type="ARBA" id="ARBA00022763"/>
    </source>
</evidence>
<keyword evidence="8" id="KW-1185">Reference proteome</keyword>
<evidence type="ECO:0000313" key="8">
    <source>
        <dbReference type="Proteomes" id="UP000606786"/>
    </source>
</evidence>
<dbReference type="AlphaFoldDB" id="A0A811UTC7"/>
<dbReference type="PROSITE" id="PS01056">
    <property type="entry name" value="DNA_LIGASE_N2"/>
    <property type="match status" value="1"/>
</dbReference>
<dbReference type="SUPFAM" id="SSF47781">
    <property type="entry name" value="RuvA domain 2-like"/>
    <property type="match status" value="1"/>
</dbReference>
<dbReference type="InterPro" id="IPR013840">
    <property type="entry name" value="DNAligase_N"/>
</dbReference>
<feature type="domain" description="NAD-dependent DNA ligase N-terminal" evidence="6">
    <location>
        <begin position="6"/>
        <end position="213"/>
    </location>
</feature>
<proteinExistence type="predicted"/>
<dbReference type="Gene3D" id="1.10.287.610">
    <property type="entry name" value="Helix hairpin bin"/>
    <property type="match status" value="1"/>
</dbReference>
<keyword evidence="5" id="KW-0234">DNA repair</keyword>
<dbReference type="GO" id="GO:0006260">
    <property type="term" value="P:DNA replication"/>
    <property type="evidence" value="ECO:0007669"/>
    <property type="project" value="UniProtKB-KW"/>
</dbReference>
<dbReference type="GO" id="GO:0006281">
    <property type="term" value="P:DNA repair"/>
    <property type="evidence" value="ECO:0007669"/>
    <property type="project" value="UniProtKB-KW"/>
</dbReference>
<keyword evidence="1" id="KW-0436">Ligase</keyword>
<dbReference type="GO" id="GO:0003911">
    <property type="term" value="F:DNA ligase (NAD+) activity"/>
    <property type="evidence" value="ECO:0007669"/>
    <property type="project" value="InterPro"/>
</dbReference>
<evidence type="ECO:0000256" key="5">
    <source>
        <dbReference type="ARBA" id="ARBA00023204"/>
    </source>
</evidence>
<gene>
    <name evidence="7" type="ORF">CCAP1982_LOCUS10716</name>
</gene>
<dbReference type="Proteomes" id="UP000606786">
    <property type="component" value="Unassembled WGS sequence"/>
</dbReference>
<organism evidence="7 8">
    <name type="scientific">Ceratitis capitata</name>
    <name type="common">Mediterranean fruit fly</name>
    <name type="synonym">Tephritis capitata</name>
    <dbReference type="NCBI Taxonomy" id="7213"/>
    <lineage>
        <taxon>Eukaryota</taxon>
        <taxon>Metazoa</taxon>
        <taxon>Ecdysozoa</taxon>
        <taxon>Arthropoda</taxon>
        <taxon>Hexapoda</taxon>
        <taxon>Insecta</taxon>
        <taxon>Pterygota</taxon>
        <taxon>Neoptera</taxon>
        <taxon>Endopterygota</taxon>
        <taxon>Diptera</taxon>
        <taxon>Brachycera</taxon>
        <taxon>Muscomorpha</taxon>
        <taxon>Tephritoidea</taxon>
        <taxon>Tephritidae</taxon>
        <taxon>Ceratitis</taxon>
        <taxon>Ceratitis</taxon>
    </lineage>
</organism>
<dbReference type="InterPro" id="IPR012340">
    <property type="entry name" value="NA-bd_OB-fold"/>
</dbReference>
<dbReference type="EMBL" id="CAJHJT010000033">
    <property type="protein sequence ID" value="CAD7002220.1"/>
    <property type="molecule type" value="Genomic_DNA"/>
</dbReference>
<dbReference type="Gene3D" id="6.20.10.30">
    <property type="match status" value="1"/>
</dbReference>
<keyword evidence="4" id="KW-0520">NAD</keyword>
<evidence type="ECO:0000256" key="2">
    <source>
        <dbReference type="ARBA" id="ARBA00022705"/>
    </source>
</evidence>
<dbReference type="InterPro" id="IPR033136">
    <property type="entry name" value="DNA_ligase_CS"/>
</dbReference>
<name>A0A811UTC7_CERCA</name>
<comment type="caution">
    <text evidence="7">The sequence shown here is derived from an EMBL/GenBank/DDBJ whole genome shotgun (WGS) entry which is preliminary data.</text>
</comment>
<accession>A0A811UTC7</accession>
<dbReference type="Pfam" id="PF03120">
    <property type="entry name" value="OB_DNA_ligase"/>
    <property type="match status" value="1"/>
</dbReference>
<dbReference type="InterPro" id="IPR004150">
    <property type="entry name" value="NAD_DNA_ligase_OB"/>
</dbReference>
<evidence type="ECO:0000313" key="7">
    <source>
        <dbReference type="EMBL" id="CAD7002220.1"/>
    </source>
</evidence>
<dbReference type="Gene3D" id="2.40.50.140">
    <property type="entry name" value="Nucleic acid-binding proteins"/>
    <property type="match status" value="1"/>
</dbReference>
<protein>
    <submittedName>
        <fullName evidence="7">(Mediterranean fruit fly) hypothetical protein</fullName>
    </submittedName>
</protein>
<evidence type="ECO:0000259" key="6">
    <source>
        <dbReference type="SMART" id="SM00532"/>
    </source>
</evidence>
<evidence type="ECO:0000256" key="1">
    <source>
        <dbReference type="ARBA" id="ARBA00022598"/>
    </source>
</evidence>
<keyword evidence="2" id="KW-0235">DNA replication</keyword>
<dbReference type="InterPro" id="IPR010994">
    <property type="entry name" value="RuvA_2-like"/>
</dbReference>
<dbReference type="SMART" id="SM00532">
    <property type="entry name" value="LIGANc"/>
    <property type="match status" value="1"/>
</dbReference>